<dbReference type="AlphaFoldDB" id="A0A4Y2E9R3"/>
<evidence type="ECO:0000313" key="3">
    <source>
        <dbReference type="Proteomes" id="UP000499080"/>
    </source>
</evidence>
<evidence type="ECO:0000256" key="1">
    <source>
        <dbReference type="SAM" id="MobiDB-lite"/>
    </source>
</evidence>
<evidence type="ECO:0000313" key="2">
    <source>
        <dbReference type="EMBL" id="GBM25812.1"/>
    </source>
</evidence>
<feature type="region of interest" description="Disordered" evidence="1">
    <location>
        <begin position="64"/>
        <end position="103"/>
    </location>
</feature>
<feature type="region of interest" description="Disordered" evidence="1">
    <location>
        <begin position="1"/>
        <end position="36"/>
    </location>
</feature>
<dbReference type="Proteomes" id="UP000499080">
    <property type="component" value="Unassembled WGS sequence"/>
</dbReference>
<dbReference type="EMBL" id="BGPR01000547">
    <property type="protein sequence ID" value="GBM25812.1"/>
    <property type="molecule type" value="Genomic_DNA"/>
</dbReference>
<comment type="caution">
    <text evidence="2">The sequence shown here is derived from an EMBL/GenBank/DDBJ whole genome shotgun (WGS) entry which is preliminary data.</text>
</comment>
<protein>
    <submittedName>
        <fullName evidence="2">Uncharacterized protein</fullName>
    </submittedName>
</protein>
<feature type="compositionally biased region" description="Basic and acidic residues" evidence="1">
    <location>
        <begin position="64"/>
        <end position="79"/>
    </location>
</feature>
<accession>A0A4Y2E9R3</accession>
<reference evidence="2 3" key="1">
    <citation type="journal article" date="2019" name="Sci. Rep.">
        <title>Orb-weaving spider Araneus ventricosus genome elucidates the spidroin gene catalogue.</title>
        <authorList>
            <person name="Kono N."/>
            <person name="Nakamura H."/>
            <person name="Ohtoshi R."/>
            <person name="Moran D.A.P."/>
            <person name="Shinohara A."/>
            <person name="Yoshida Y."/>
            <person name="Fujiwara M."/>
            <person name="Mori M."/>
            <person name="Tomita M."/>
            <person name="Arakawa K."/>
        </authorList>
    </citation>
    <scope>NUCLEOTIDE SEQUENCE [LARGE SCALE GENOMIC DNA]</scope>
</reference>
<organism evidence="2 3">
    <name type="scientific">Araneus ventricosus</name>
    <name type="common">Orbweaver spider</name>
    <name type="synonym">Epeira ventricosa</name>
    <dbReference type="NCBI Taxonomy" id="182803"/>
    <lineage>
        <taxon>Eukaryota</taxon>
        <taxon>Metazoa</taxon>
        <taxon>Ecdysozoa</taxon>
        <taxon>Arthropoda</taxon>
        <taxon>Chelicerata</taxon>
        <taxon>Arachnida</taxon>
        <taxon>Araneae</taxon>
        <taxon>Araneomorphae</taxon>
        <taxon>Entelegynae</taxon>
        <taxon>Araneoidea</taxon>
        <taxon>Araneidae</taxon>
        <taxon>Araneus</taxon>
    </lineage>
</organism>
<name>A0A4Y2E9R3_ARAVE</name>
<feature type="compositionally biased region" description="Polar residues" evidence="1">
    <location>
        <begin position="1"/>
        <end position="15"/>
    </location>
</feature>
<proteinExistence type="predicted"/>
<sequence length="103" mass="11195">MSPISPQTAYSTESGLTRFRAPRGLRWPGGKTSISAPEGFRPKIRFYRRTAVQVGKVGPLHAKSVREKCPPVSEERKFGEGLPAQASSSSSDSGSKYTRSVPK</sequence>
<gene>
    <name evidence="2" type="ORF">AVEN_228276_1</name>
</gene>
<keyword evidence="3" id="KW-1185">Reference proteome</keyword>